<protein>
    <recommendedName>
        <fullName evidence="2">PPM-type phosphatase domain-containing protein</fullName>
    </recommendedName>
</protein>
<keyword evidence="1" id="KW-0472">Membrane</keyword>
<reference evidence="3 4" key="1">
    <citation type="journal article" date="2017" name="Front. Genet.">
        <title>Draft sequencing of the heterozygous diploid genome of Satsuma (Citrus unshiu Marc.) using a hybrid assembly approach.</title>
        <authorList>
            <person name="Shimizu T."/>
            <person name="Tanizawa Y."/>
            <person name="Mochizuki T."/>
            <person name="Nagasaki H."/>
            <person name="Yoshioka T."/>
            <person name="Toyoda A."/>
            <person name="Fujiyama A."/>
            <person name="Kaminuma E."/>
            <person name="Nakamura Y."/>
        </authorList>
    </citation>
    <scope>NUCLEOTIDE SEQUENCE [LARGE SCALE GENOMIC DNA]</scope>
    <source>
        <strain evidence="4">cv. Miyagawa wase</strain>
    </source>
</reference>
<evidence type="ECO:0000256" key="1">
    <source>
        <dbReference type="SAM" id="Phobius"/>
    </source>
</evidence>
<name>A0A2H5PTP5_CITUN</name>
<dbReference type="InterPro" id="IPR001932">
    <property type="entry name" value="PPM-type_phosphatase-like_dom"/>
</dbReference>
<gene>
    <name evidence="3" type="ORF">CUMW_166460</name>
</gene>
<feature type="domain" description="PPM-type phosphatase" evidence="2">
    <location>
        <begin position="97"/>
        <end position="394"/>
    </location>
</feature>
<dbReference type="SMART" id="SM00332">
    <property type="entry name" value="PP2Cc"/>
    <property type="match status" value="1"/>
</dbReference>
<feature type="non-terminal residue" evidence="3">
    <location>
        <position position="1"/>
    </location>
</feature>
<dbReference type="Pfam" id="PF00481">
    <property type="entry name" value="PP2C"/>
    <property type="match status" value="1"/>
</dbReference>
<sequence>RTELESKDITELLRHAARMDGFEIDTVLLLFLFGLVLNSSYTASCSFGNGNRISVSSCMMIHDDEGSVPSVIASDECLSLLQWPISTTASLRNRTIECQFAQLKGRRKYQEDRITCDLDMNMPSLGKNGLKEVRLGIAAVFDGHGGSEASEMASHLLLNYFHLHYVSKMYKLMVQYKGELTMAESKSLLLQVLKESLLSTIHDIDVKFTQVALENNHICGSTATIILMFDGQILVANVGDSKAFLFSDKIQSGQGAEAAMLSAIELTKDHHPDRDDERARIEAAGGSVIVWGVPRVNGILAMSRSIGDIYLKRYGVIAVPELTGWQPLTTADRYLMVATDGIFESLTAIDVRDLILEWNSHDIQGSSSSLAEYIVNTAYDKGSTDNLSVILIPL</sequence>
<proteinExistence type="predicted"/>
<keyword evidence="1" id="KW-1133">Transmembrane helix</keyword>
<feature type="transmembrane region" description="Helical" evidence="1">
    <location>
        <begin position="21"/>
        <end position="41"/>
    </location>
</feature>
<evidence type="ECO:0000313" key="4">
    <source>
        <dbReference type="Proteomes" id="UP000236630"/>
    </source>
</evidence>
<dbReference type="Proteomes" id="UP000236630">
    <property type="component" value="Unassembled WGS sequence"/>
</dbReference>
<keyword evidence="1" id="KW-0812">Transmembrane</keyword>
<dbReference type="GO" id="GO:0004722">
    <property type="term" value="F:protein serine/threonine phosphatase activity"/>
    <property type="evidence" value="ECO:0007669"/>
    <property type="project" value="InterPro"/>
</dbReference>
<dbReference type="EMBL" id="BDQV01000125">
    <property type="protein sequence ID" value="GAY55736.1"/>
    <property type="molecule type" value="Genomic_DNA"/>
</dbReference>
<evidence type="ECO:0000259" key="2">
    <source>
        <dbReference type="PROSITE" id="PS51746"/>
    </source>
</evidence>
<dbReference type="InterPro" id="IPR036457">
    <property type="entry name" value="PPM-type-like_dom_sf"/>
</dbReference>
<comment type="caution">
    <text evidence="3">The sequence shown here is derived from an EMBL/GenBank/DDBJ whole genome shotgun (WGS) entry which is preliminary data.</text>
</comment>
<dbReference type="SUPFAM" id="SSF81606">
    <property type="entry name" value="PP2C-like"/>
    <property type="match status" value="1"/>
</dbReference>
<evidence type="ECO:0000313" key="3">
    <source>
        <dbReference type="EMBL" id="GAY55736.1"/>
    </source>
</evidence>
<dbReference type="CDD" id="cd00143">
    <property type="entry name" value="PP2Cc"/>
    <property type="match status" value="1"/>
</dbReference>
<organism evidence="3 4">
    <name type="scientific">Citrus unshiu</name>
    <name type="common">Satsuma mandarin</name>
    <name type="synonym">Citrus nobilis var. unshiu</name>
    <dbReference type="NCBI Taxonomy" id="55188"/>
    <lineage>
        <taxon>Eukaryota</taxon>
        <taxon>Viridiplantae</taxon>
        <taxon>Streptophyta</taxon>
        <taxon>Embryophyta</taxon>
        <taxon>Tracheophyta</taxon>
        <taxon>Spermatophyta</taxon>
        <taxon>Magnoliopsida</taxon>
        <taxon>eudicotyledons</taxon>
        <taxon>Gunneridae</taxon>
        <taxon>Pentapetalae</taxon>
        <taxon>rosids</taxon>
        <taxon>malvids</taxon>
        <taxon>Sapindales</taxon>
        <taxon>Rutaceae</taxon>
        <taxon>Aurantioideae</taxon>
        <taxon>Citrus</taxon>
    </lineage>
</organism>
<dbReference type="Gene3D" id="3.60.40.10">
    <property type="entry name" value="PPM-type phosphatase domain"/>
    <property type="match status" value="1"/>
</dbReference>
<dbReference type="InterPro" id="IPR015655">
    <property type="entry name" value="PP2C"/>
</dbReference>
<dbReference type="PANTHER" id="PTHR47992">
    <property type="entry name" value="PROTEIN PHOSPHATASE"/>
    <property type="match status" value="1"/>
</dbReference>
<dbReference type="AlphaFoldDB" id="A0A2H5PTP5"/>
<dbReference type="STRING" id="55188.A0A2H5PTP5"/>
<keyword evidence="4" id="KW-1185">Reference proteome</keyword>
<accession>A0A2H5PTP5</accession>
<dbReference type="PROSITE" id="PS51746">
    <property type="entry name" value="PPM_2"/>
    <property type="match status" value="1"/>
</dbReference>